<name>A0A2R5GLT8_9STRA</name>
<evidence type="ECO:0000313" key="2">
    <source>
        <dbReference type="Proteomes" id="UP000241890"/>
    </source>
</evidence>
<dbReference type="InParanoid" id="A0A2R5GLT8"/>
<protein>
    <submittedName>
        <fullName evidence="1">Ribonucleoside-diphosphate reductase small subunit</fullName>
    </submittedName>
</protein>
<dbReference type="Gene3D" id="1.10.620.20">
    <property type="entry name" value="Ribonucleotide Reductase, subunit A"/>
    <property type="match status" value="1"/>
</dbReference>
<dbReference type="SUPFAM" id="SSF47240">
    <property type="entry name" value="Ferritin-like"/>
    <property type="match status" value="1"/>
</dbReference>
<dbReference type="InterPro" id="IPR009078">
    <property type="entry name" value="Ferritin-like_SF"/>
</dbReference>
<reference evidence="1 2" key="1">
    <citation type="submission" date="2017-12" db="EMBL/GenBank/DDBJ databases">
        <title>Sequencing, de novo assembly and annotation of complete genome of a new Thraustochytrid species, strain FCC1311.</title>
        <authorList>
            <person name="Sedici K."/>
            <person name="Godart F."/>
            <person name="Aiese Cigliano R."/>
            <person name="Sanseverino W."/>
            <person name="Barakat M."/>
            <person name="Ortet P."/>
            <person name="Marechal E."/>
            <person name="Cagnac O."/>
            <person name="Amato A."/>
        </authorList>
    </citation>
    <scope>NUCLEOTIDE SEQUENCE [LARGE SCALE GENOMIC DNA]</scope>
</reference>
<accession>A0A2R5GLT8</accession>
<evidence type="ECO:0000313" key="1">
    <source>
        <dbReference type="EMBL" id="GBG31279.1"/>
    </source>
</evidence>
<comment type="caution">
    <text evidence="1">The sequence shown here is derived from an EMBL/GenBank/DDBJ whole genome shotgun (WGS) entry which is preliminary data.</text>
</comment>
<proteinExistence type="predicted"/>
<dbReference type="InterPro" id="IPR012348">
    <property type="entry name" value="RNR-like"/>
</dbReference>
<keyword evidence="2" id="KW-1185">Reference proteome</keyword>
<dbReference type="Proteomes" id="UP000241890">
    <property type="component" value="Unassembled WGS sequence"/>
</dbReference>
<dbReference type="InterPro" id="IPR000358">
    <property type="entry name" value="RNR_small_fam"/>
</dbReference>
<dbReference type="EMBL" id="BEYU01000095">
    <property type="protein sequence ID" value="GBG31279.1"/>
    <property type="molecule type" value="Genomic_DNA"/>
</dbReference>
<sequence length="84" mass="9465">MKAGIGVHSQYIIVGKDPTLLNDGERHFIKTVLDFFAGSDKLVPNNINGNFIPEVRMMEAESFYDRQAFIERIYALVYANVIAA</sequence>
<gene>
    <name evidence="1" type="ORF">FCC1311_075022</name>
</gene>
<dbReference type="AlphaFoldDB" id="A0A2R5GLT8"/>
<organism evidence="1 2">
    <name type="scientific">Hondaea fermentalgiana</name>
    <dbReference type="NCBI Taxonomy" id="2315210"/>
    <lineage>
        <taxon>Eukaryota</taxon>
        <taxon>Sar</taxon>
        <taxon>Stramenopiles</taxon>
        <taxon>Bigyra</taxon>
        <taxon>Labyrinthulomycetes</taxon>
        <taxon>Thraustochytrida</taxon>
        <taxon>Thraustochytriidae</taxon>
        <taxon>Hondaea</taxon>
    </lineage>
</organism>
<dbReference type="GO" id="GO:0009263">
    <property type="term" value="P:deoxyribonucleotide biosynthetic process"/>
    <property type="evidence" value="ECO:0007669"/>
    <property type="project" value="InterPro"/>
</dbReference>
<dbReference type="GO" id="GO:0016491">
    <property type="term" value="F:oxidoreductase activity"/>
    <property type="evidence" value="ECO:0007669"/>
    <property type="project" value="InterPro"/>
</dbReference>
<dbReference type="Pfam" id="PF00268">
    <property type="entry name" value="Ribonuc_red_sm"/>
    <property type="match status" value="1"/>
</dbReference>